<organism evidence="4 5">
    <name type="scientific">Biomphalaria glabrata</name>
    <name type="common">Bloodfluke planorb</name>
    <name type="synonym">Freshwater snail</name>
    <dbReference type="NCBI Taxonomy" id="6526"/>
    <lineage>
        <taxon>Eukaryota</taxon>
        <taxon>Metazoa</taxon>
        <taxon>Spiralia</taxon>
        <taxon>Lophotrochozoa</taxon>
        <taxon>Mollusca</taxon>
        <taxon>Gastropoda</taxon>
        <taxon>Heterobranchia</taxon>
        <taxon>Euthyneura</taxon>
        <taxon>Panpulmonata</taxon>
        <taxon>Hygrophila</taxon>
        <taxon>Lymnaeoidea</taxon>
        <taxon>Planorbidae</taxon>
        <taxon>Biomphalaria</taxon>
    </lineage>
</organism>
<dbReference type="PROSITE" id="PS51406">
    <property type="entry name" value="FIBRINOGEN_C_2"/>
    <property type="match status" value="1"/>
</dbReference>
<evidence type="ECO:0000256" key="2">
    <source>
        <dbReference type="SAM" id="SignalP"/>
    </source>
</evidence>
<feature type="chain" id="PRO_5013152423" description="Fibrinogen C-terminal domain-containing protein" evidence="2">
    <location>
        <begin position="19"/>
        <end position="420"/>
    </location>
</feature>
<dbReference type="VEuPathDB" id="VectorBase:BGLB000152"/>
<dbReference type="Pfam" id="PF00147">
    <property type="entry name" value="Fibrinogen_C"/>
    <property type="match status" value="1"/>
</dbReference>
<feature type="signal peptide" evidence="2">
    <location>
        <begin position="1"/>
        <end position="18"/>
    </location>
</feature>
<keyword evidence="2" id="KW-0732">Signal</keyword>
<dbReference type="InterPro" id="IPR036056">
    <property type="entry name" value="Fibrinogen-like_C"/>
</dbReference>
<dbReference type="Proteomes" id="UP000076420">
    <property type="component" value="Unassembled WGS sequence"/>
</dbReference>
<dbReference type="VEuPathDB" id="VectorBase:BGLAX_048100"/>
<dbReference type="GO" id="GO:0005615">
    <property type="term" value="C:extracellular space"/>
    <property type="evidence" value="ECO:0007669"/>
    <property type="project" value="TreeGrafter"/>
</dbReference>
<dbReference type="SMART" id="SM00186">
    <property type="entry name" value="FBG"/>
    <property type="match status" value="1"/>
</dbReference>
<dbReference type="CDD" id="cd00087">
    <property type="entry name" value="FReD"/>
    <property type="match status" value="1"/>
</dbReference>
<dbReference type="SUPFAM" id="SSF56496">
    <property type="entry name" value="Fibrinogen C-terminal domain-like"/>
    <property type="match status" value="1"/>
</dbReference>
<dbReference type="STRING" id="6526.A0A2C9JBT7"/>
<dbReference type="InterPro" id="IPR014716">
    <property type="entry name" value="Fibrinogen_a/b/g_C_1"/>
</dbReference>
<evidence type="ECO:0000313" key="5">
    <source>
        <dbReference type="Proteomes" id="UP000076420"/>
    </source>
</evidence>
<name>A0A2C9JBT7_BIOGL</name>
<keyword evidence="1" id="KW-0175">Coiled coil</keyword>
<feature type="domain" description="Fibrinogen C-terminal" evidence="3">
    <location>
        <begin position="213"/>
        <end position="420"/>
    </location>
</feature>
<feature type="coiled-coil region" evidence="1">
    <location>
        <begin position="157"/>
        <end position="191"/>
    </location>
</feature>
<protein>
    <recommendedName>
        <fullName evidence="3">Fibrinogen C-terminal domain-containing protein</fullName>
    </recommendedName>
</protein>
<evidence type="ECO:0000256" key="1">
    <source>
        <dbReference type="SAM" id="Coils"/>
    </source>
</evidence>
<dbReference type="EnsemblMetazoa" id="BGLB000152-RB">
    <property type="protein sequence ID" value="BGLB000152-PB"/>
    <property type="gene ID" value="BGLB000152"/>
</dbReference>
<dbReference type="KEGG" id="bgt:106057355"/>
<accession>A0A2C9JBT7</accession>
<gene>
    <name evidence="4" type="primary">106057355</name>
</gene>
<dbReference type="InterPro" id="IPR050373">
    <property type="entry name" value="Fibrinogen_C-term_domain"/>
</dbReference>
<dbReference type="AlphaFoldDB" id="A0A2C9JBT7"/>
<evidence type="ECO:0000259" key="3">
    <source>
        <dbReference type="PROSITE" id="PS51406"/>
    </source>
</evidence>
<evidence type="ECO:0000313" key="4">
    <source>
        <dbReference type="EnsemblMetazoa" id="BGLB000152-PB"/>
    </source>
</evidence>
<reference evidence="4" key="1">
    <citation type="submission" date="2020-05" db="UniProtKB">
        <authorList>
            <consortium name="EnsemblMetazoa"/>
        </authorList>
    </citation>
    <scope>IDENTIFICATION</scope>
    <source>
        <strain evidence="4">BB02</strain>
    </source>
</reference>
<proteinExistence type="predicted"/>
<dbReference type="Gene3D" id="3.90.215.10">
    <property type="entry name" value="Gamma Fibrinogen, chain A, domain 1"/>
    <property type="match status" value="1"/>
</dbReference>
<dbReference type="InterPro" id="IPR002181">
    <property type="entry name" value="Fibrinogen_a/b/g_C_dom"/>
</dbReference>
<dbReference type="PANTHER" id="PTHR19143">
    <property type="entry name" value="FIBRINOGEN/TENASCIN/ANGIOPOEITIN"/>
    <property type="match status" value="1"/>
</dbReference>
<sequence length="420" mass="47894">MKMKNFLLCLSLVSLVSATLGSRLSFNANVEKINEVIQPLMLTCSFEVSRNDSWQNTKVQLMYIMHETKGFVATITKDQNITGNADMTFSEGQGTLNNEIDNTSFLQVTWKNASNELSGKYICVVHATNAEGKVEFLSASLKVQVQKLEIADLAQYVVDLTARVKESDDKIQNYTRNVTSIKEELNALKENHLAALRSLDIIKKVNKNLQLSCECLAKPTSCRDVISTEDRVVVTLASGLEVMCDTTTDGGGWTIFQRRFNGSIDFYRGWKEYRDGFGDYNIGEFYLGNENIFNLTSSRKYELRFDLEYENKKYFAHYSDFQLLDENNKYKLIIGSYSGTAGNSMKRHVNKFFTTFDKDNDESPNENCAIIRRGAWWYQNCADVNLNGNWGRGEPDGAFWDNITVWESVSFSEIKIREID</sequence>